<evidence type="ECO:0000313" key="2">
    <source>
        <dbReference type="EMBL" id="KZE33846.1"/>
    </source>
</evidence>
<accession>A0A163D4L8</accession>
<name>A0A163D4L8_9NEIS</name>
<reference evidence="3" key="1">
    <citation type="submission" date="2016-01" db="EMBL/GenBank/DDBJ databases">
        <title>Draft genome of Chromobacterium sp. F49.</title>
        <authorList>
            <person name="Hong K.W."/>
        </authorList>
    </citation>
    <scope>NUCLEOTIDE SEQUENCE [LARGE SCALE GENOMIC DNA]</scope>
    <source>
        <strain evidence="3">CN10</strain>
    </source>
</reference>
<organism evidence="2 3">
    <name type="scientific">Crenobacter luteus</name>
    <dbReference type="NCBI Taxonomy" id="1452487"/>
    <lineage>
        <taxon>Bacteria</taxon>
        <taxon>Pseudomonadati</taxon>
        <taxon>Pseudomonadota</taxon>
        <taxon>Betaproteobacteria</taxon>
        <taxon>Neisseriales</taxon>
        <taxon>Neisseriaceae</taxon>
        <taxon>Crenobacter</taxon>
    </lineage>
</organism>
<protein>
    <submittedName>
        <fullName evidence="2">Uncharacterized protein</fullName>
    </submittedName>
</protein>
<keyword evidence="1" id="KW-1133">Transmembrane helix</keyword>
<dbReference type="OrthoDB" id="9971871at2"/>
<feature type="transmembrane region" description="Helical" evidence="1">
    <location>
        <begin position="44"/>
        <end position="68"/>
    </location>
</feature>
<dbReference type="STRING" id="1452487.AVW16_07205"/>
<dbReference type="RefSeq" id="WP_066610509.1">
    <property type="nucleotide sequence ID" value="NZ_LQQU01000011.1"/>
</dbReference>
<evidence type="ECO:0000313" key="3">
    <source>
        <dbReference type="Proteomes" id="UP000076625"/>
    </source>
</evidence>
<keyword evidence="1" id="KW-0472">Membrane</keyword>
<proteinExistence type="predicted"/>
<comment type="caution">
    <text evidence="2">The sequence shown here is derived from an EMBL/GenBank/DDBJ whole genome shotgun (WGS) entry which is preliminary data.</text>
</comment>
<sequence>MFDHFQKRLRGDRRLAVLALVLFTACFVLGSFVTQTAIDAGEGVFAIVGIVLMAGGLIGQLVTLATLFRPR</sequence>
<dbReference type="Proteomes" id="UP000076625">
    <property type="component" value="Unassembled WGS sequence"/>
</dbReference>
<dbReference type="EMBL" id="LQQU01000011">
    <property type="protein sequence ID" value="KZE33846.1"/>
    <property type="molecule type" value="Genomic_DNA"/>
</dbReference>
<feature type="transmembrane region" description="Helical" evidence="1">
    <location>
        <begin position="15"/>
        <end position="38"/>
    </location>
</feature>
<evidence type="ECO:0000256" key="1">
    <source>
        <dbReference type="SAM" id="Phobius"/>
    </source>
</evidence>
<keyword evidence="3" id="KW-1185">Reference proteome</keyword>
<gene>
    <name evidence="2" type="ORF">AVW16_07205</name>
</gene>
<dbReference type="PROSITE" id="PS51257">
    <property type="entry name" value="PROKAR_LIPOPROTEIN"/>
    <property type="match status" value="1"/>
</dbReference>
<keyword evidence="1" id="KW-0812">Transmembrane</keyword>
<dbReference type="AlphaFoldDB" id="A0A163D4L8"/>